<feature type="domain" description="Aminodeoxyfutalosine deaminase/Imidazolonepropionase-like composite" evidence="6">
    <location>
        <begin position="32"/>
        <end position="57"/>
    </location>
</feature>
<dbReference type="Pfam" id="PF01979">
    <property type="entry name" value="Amidohydro_1"/>
    <property type="match status" value="1"/>
</dbReference>
<evidence type="ECO:0000259" key="5">
    <source>
        <dbReference type="Pfam" id="PF01979"/>
    </source>
</evidence>
<keyword evidence="8" id="KW-1185">Reference proteome</keyword>
<proteinExistence type="inferred from homology"/>
<comment type="caution">
    <text evidence="7">The sequence shown here is derived from an EMBL/GenBank/DDBJ whole genome shotgun (WGS) entry which is preliminary data.</text>
</comment>
<accession>A0ABM8NHZ3</accession>
<dbReference type="Proteomes" id="UP000656319">
    <property type="component" value="Unassembled WGS sequence"/>
</dbReference>
<name>A0ABM8NHZ3_9BURK</name>
<keyword evidence="3 7" id="KW-0378">Hydrolase</keyword>
<dbReference type="InterPro" id="IPR032466">
    <property type="entry name" value="Metal_Hydrolase"/>
</dbReference>
<dbReference type="EMBL" id="CAJHCQ010000004">
    <property type="protein sequence ID" value="CAD6526726.1"/>
    <property type="molecule type" value="Genomic_DNA"/>
</dbReference>
<gene>
    <name evidence="7" type="primary">triA</name>
    <name evidence="7" type="ORF">LMG27952_01953</name>
</gene>
<evidence type="ECO:0000313" key="8">
    <source>
        <dbReference type="Proteomes" id="UP000656319"/>
    </source>
</evidence>
<protein>
    <submittedName>
        <fullName evidence="7">Melamine deaminase</fullName>
        <ecNumber evidence="7">3.5.4.45</ecNumber>
    </submittedName>
</protein>
<dbReference type="Gene3D" id="2.30.40.10">
    <property type="entry name" value="Urease, subunit C, domain 1"/>
    <property type="match status" value="1"/>
</dbReference>
<comment type="similarity">
    <text evidence="1">Belongs to the metallo-dependent hydrolases superfamily. ATZ/TRZ family.</text>
</comment>
<evidence type="ECO:0000313" key="7">
    <source>
        <dbReference type="EMBL" id="CAD6526726.1"/>
    </source>
</evidence>
<dbReference type="Gene3D" id="3.20.20.140">
    <property type="entry name" value="Metal-dependent hydrolases"/>
    <property type="match status" value="1"/>
</dbReference>
<dbReference type="PANTHER" id="PTHR43794">
    <property type="entry name" value="AMINOHYDROLASE SSNA-RELATED"/>
    <property type="match status" value="1"/>
</dbReference>
<dbReference type="PANTHER" id="PTHR43794:SF11">
    <property type="entry name" value="AMIDOHYDROLASE-RELATED DOMAIN-CONTAINING PROTEIN"/>
    <property type="match status" value="1"/>
</dbReference>
<feature type="domain" description="Amidohydrolase-related" evidence="5">
    <location>
        <begin position="67"/>
        <end position="439"/>
    </location>
</feature>
<sequence>MNDQQNVQDVDVLIEHGCVITLDAARRVIDDGAVAVKGERIVEVGETHALAQRYRAARRIDARRKAVLPGLIDAHAHAGHAMLRTLGGANGEAWTAACEAIYTRASDEAFWELESHLAALERLKAGVTTGVSLLGGGDSIMRVDDPVYARRHCDAVVRTGTRSIVAVGPSRPPEPRAYTRHGASGSETRNVDFAQMHDVCKAIIDDCHGDAGGRIEIALALPVYAPEHDPAAAAYERDYRREAARYAGLAGERGLRLTQDGHRAGTLDFAHRELGLLNKKSFMSHAIDLRPADIEACVATGASIVHNPSAIMSIIGRCPVPELIDAGVTVAIGSDGAAPDRGYDMFRHMWQCMHYHRRHFRDPDVLPHGKVLEMVTIDAARALSIDDELGSLEAGKLADIILVDLFKPHMMPMHMPVYRVTCFANAGDVCMTMVGGKILMEDYRVRSVTESDVLERVHEAAELALERAGLRHLMAAPPTLWGRSHY</sequence>
<evidence type="ECO:0000259" key="6">
    <source>
        <dbReference type="Pfam" id="PF22039"/>
    </source>
</evidence>
<evidence type="ECO:0000256" key="3">
    <source>
        <dbReference type="ARBA" id="ARBA00022801"/>
    </source>
</evidence>
<dbReference type="SUPFAM" id="SSF51556">
    <property type="entry name" value="Metallo-dependent hydrolases"/>
    <property type="match status" value="1"/>
</dbReference>
<dbReference type="GO" id="GO:0016787">
    <property type="term" value="F:hydrolase activity"/>
    <property type="evidence" value="ECO:0007669"/>
    <property type="project" value="UniProtKB-KW"/>
</dbReference>
<dbReference type="InterPro" id="IPR050287">
    <property type="entry name" value="MTA/SAH_deaminase"/>
</dbReference>
<dbReference type="InterPro" id="IPR054418">
    <property type="entry name" value="MQNX/HUTI_composite_N"/>
</dbReference>
<dbReference type="RefSeq" id="WP_201695694.1">
    <property type="nucleotide sequence ID" value="NZ_CAJHCQ010000004.1"/>
</dbReference>
<dbReference type="InterPro" id="IPR011059">
    <property type="entry name" value="Metal-dep_hydrolase_composite"/>
</dbReference>
<keyword evidence="4" id="KW-0862">Zinc</keyword>
<organism evidence="7 8">
    <name type="scientific">Paraburkholderia hiiakae</name>
    <dbReference type="NCBI Taxonomy" id="1081782"/>
    <lineage>
        <taxon>Bacteria</taxon>
        <taxon>Pseudomonadati</taxon>
        <taxon>Pseudomonadota</taxon>
        <taxon>Betaproteobacteria</taxon>
        <taxon>Burkholderiales</taxon>
        <taxon>Burkholderiaceae</taxon>
        <taxon>Paraburkholderia</taxon>
    </lineage>
</organism>
<evidence type="ECO:0000256" key="1">
    <source>
        <dbReference type="ARBA" id="ARBA00006745"/>
    </source>
</evidence>
<keyword evidence="2" id="KW-0479">Metal-binding</keyword>
<dbReference type="InterPro" id="IPR006680">
    <property type="entry name" value="Amidohydro-rel"/>
</dbReference>
<dbReference type="SUPFAM" id="SSF51338">
    <property type="entry name" value="Composite domain of metallo-dependent hydrolases"/>
    <property type="match status" value="1"/>
</dbReference>
<evidence type="ECO:0000256" key="4">
    <source>
        <dbReference type="ARBA" id="ARBA00022833"/>
    </source>
</evidence>
<dbReference type="EC" id="3.5.4.45" evidence="7"/>
<dbReference type="Pfam" id="PF22039">
    <property type="entry name" value="HUTI_composite_bact"/>
    <property type="match status" value="1"/>
</dbReference>
<reference evidence="7 8" key="1">
    <citation type="submission" date="2020-10" db="EMBL/GenBank/DDBJ databases">
        <authorList>
            <person name="Peeters C."/>
        </authorList>
    </citation>
    <scope>NUCLEOTIDE SEQUENCE [LARGE SCALE GENOMIC DNA]</scope>
    <source>
        <strain evidence="7 8">LMG 27952</strain>
    </source>
</reference>
<evidence type="ECO:0000256" key="2">
    <source>
        <dbReference type="ARBA" id="ARBA00022723"/>
    </source>
</evidence>